<evidence type="ECO:0000256" key="6">
    <source>
        <dbReference type="ARBA" id="ARBA00022989"/>
    </source>
</evidence>
<evidence type="ECO:0000313" key="10">
    <source>
        <dbReference type="EMBL" id="CAB9503301.1"/>
    </source>
</evidence>
<feature type="compositionally biased region" description="Low complexity" evidence="8">
    <location>
        <begin position="544"/>
        <end position="553"/>
    </location>
</feature>
<evidence type="ECO:0000256" key="9">
    <source>
        <dbReference type="SAM" id="Phobius"/>
    </source>
</evidence>
<dbReference type="OrthoDB" id="45809at2759"/>
<keyword evidence="7 9" id="KW-0472">Membrane</keyword>
<feature type="transmembrane region" description="Helical" evidence="9">
    <location>
        <begin position="71"/>
        <end position="90"/>
    </location>
</feature>
<comment type="caution">
    <text evidence="10">The sequence shown here is derived from an EMBL/GenBank/DDBJ whole genome shotgun (WGS) entry which is preliminary data.</text>
</comment>
<feature type="transmembrane region" description="Helical" evidence="9">
    <location>
        <begin position="341"/>
        <end position="360"/>
    </location>
</feature>
<comment type="similarity">
    <text evidence="2">Belongs to the SLC43A transporter (TC 2.A.1.44) family.</text>
</comment>
<dbReference type="GO" id="GO:0006865">
    <property type="term" value="P:amino acid transport"/>
    <property type="evidence" value="ECO:0007669"/>
    <property type="project" value="UniProtKB-KW"/>
</dbReference>
<evidence type="ECO:0000256" key="5">
    <source>
        <dbReference type="ARBA" id="ARBA00022970"/>
    </source>
</evidence>
<dbReference type="GO" id="GO:0016020">
    <property type="term" value="C:membrane"/>
    <property type="evidence" value="ECO:0007669"/>
    <property type="project" value="UniProtKB-SubCell"/>
</dbReference>
<evidence type="ECO:0000313" key="11">
    <source>
        <dbReference type="Proteomes" id="UP001153069"/>
    </source>
</evidence>
<evidence type="ECO:0000256" key="4">
    <source>
        <dbReference type="ARBA" id="ARBA00022692"/>
    </source>
</evidence>
<accession>A0A9N8DJG8</accession>
<feature type="region of interest" description="Disordered" evidence="8">
    <location>
        <begin position="533"/>
        <end position="587"/>
    </location>
</feature>
<dbReference type="AlphaFoldDB" id="A0A9N8DJG8"/>
<feature type="compositionally biased region" description="Basic and acidic residues" evidence="8">
    <location>
        <begin position="576"/>
        <end position="587"/>
    </location>
</feature>
<dbReference type="Proteomes" id="UP001153069">
    <property type="component" value="Unassembled WGS sequence"/>
</dbReference>
<keyword evidence="11" id="KW-1185">Reference proteome</keyword>
<evidence type="ECO:0000256" key="7">
    <source>
        <dbReference type="ARBA" id="ARBA00023136"/>
    </source>
</evidence>
<comment type="subcellular location">
    <subcellularLocation>
        <location evidence="1">Membrane</location>
        <topology evidence="1">Multi-pass membrane protein</topology>
    </subcellularLocation>
</comment>
<evidence type="ECO:0000256" key="8">
    <source>
        <dbReference type="SAM" id="MobiDB-lite"/>
    </source>
</evidence>
<keyword evidence="6 9" id="KW-1133">Transmembrane helix</keyword>
<feature type="transmembrane region" description="Helical" evidence="9">
    <location>
        <begin position="182"/>
        <end position="204"/>
    </location>
</feature>
<feature type="transmembrane region" description="Helical" evidence="9">
    <location>
        <begin position="465"/>
        <end position="488"/>
    </location>
</feature>
<feature type="transmembrane region" description="Helical" evidence="9">
    <location>
        <begin position="153"/>
        <end position="176"/>
    </location>
</feature>
<dbReference type="PANTHER" id="PTHR20772">
    <property type="entry name" value="PROTEIN FMP42"/>
    <property type="match status" value="1"/>
</dbReference>
<feature type="region of interest" description="Disordered" evidence="8">
    <location>
        <begin position="270"/>
        <end position="294"/>
    </location>
</feature>
<sequence>MPSAADSFTSSLLDRDAQPKCSRMGLAVFACLQNAIIGGIVFGWASIDRTMLAAAPEDGGANLTAIQTTRLFTFASSTAMLASLCLGPILDAYGPRACLVVAHVLVVLGCACFALSTEMWQFSLSVICIAFGGPGVGLSIIHNANLFPKNQFLAVSVLAGSITLSFSVLAMLNSIWELWHVGFRSLFGGYSLVAAVMLLGTVLISPDAPYEKEEAGDDDNSIFSFDSPNQDDFYHPSAEEDYVDAALYTYAHHHEHPFLMTDQSLRSTLRRDGLDDDDDDEEDCNEQSALHKNKSPLRKHQSFLLSKKAVQSHNEKALQAMSLKDQPFLVQLRSSTFARGVLIFMVTSFLANFTIASLNTELEDLAQFPVGVQHDLSQQFTWLLSLGMPYSVLVGWLMDKAGLEICTLLTLILGQVSTFLIMVPSFVPFGARAVMIFGFALYSLFRQFLYPVFLAIVSARLGFKYFGILTGVGFALSGVAQCFMAYMVGFVHSATSKGWICFNIFQIVLMGCLMAVPLADFRDMKLREEKMNRALRSGSRKSLRSSSRLASSSTPLVEKKTAEESDSNLSDADYGSTDKGKVGLDVW</sequence>
<evidence type="ECO:0000256" key="2">
    <source>
        <dbReference type="ARBA" id="ARBA00006595"/>
    </source>
</evidence>
<dbReference type="EMBL" id="CAICTM010000160">
    <property type="protein sequence ID" value="CAB9503301.1"/>
    <property type="molecule type" value="Genomic_DNA"/>
</dbReference>
<proteinExistence type="inferred from homology"/>
<dbReference type="SUPFAM" id="SSF103473">
    <property type="entry name" value="MFS general substrate transporter"/>
    <property type="match status" value="1"/>
</dbReference>
<feature type="transmembrane region" description="Helical" evidence="9">
    <location>
        <begin position="97"/>
        <end position="116"/>
    </location>
</feature>
<keyword evidence="5" id="KW-0029">Amino-acid transport</keyword>
<dbReference type="InterPro" id="IPR011701">
    <property type="entry name" value="MFS"/>
</dbReference>
<feature type="transmembrane region" description="Helical" evidence="9">
    <location>
        <begin position="405"/>
        <end position="427"/>
    </location>
</feature>
<dbReference type="Pfam" id="PF07690">
    <property type="entry name" value="MFS_1"/>
    <property type="match status" value="1"/>
</dbReference>
<evidence type="ECO:0000256" key="1">
    <source>
        <dbReference type="ARBA" id="ARBA00004141"/>
    </source>
</evidence>
<name>A0A9N8DJG8_9STRA</name>
<feature type="transmembrane region" description="Helical" evidence="9">
    <location>
        <begin position="122"/>
        <end position="141"/>
    </location>
</feature>
<feature type="transmembrane region" description="Helical" evidence="9">
    <location>
        <begin position="25"/>
        <end position="47"/>
    </location>
</feature>
<gene>
    <name evidence="10" type="ORF">SEMRO_161_G072650.1</name>
</gene>
<feature type="compositionally biased region" description="Acidic residues" evidence="8">
    <location>
        <begin position="274"/>
        <end position="285"/>
    </location>
</feature>
<dbReference type="InterPro" id="IPR036259">
    <property type="entry name" value="MFS_trans_sf"/>
</dbReference>
<dbReference type="InterPro" id="IPR052599">
    <property type="entry name" value="SLC43A_AATransporter"/>
</dbReference>
<reference evidence="10" key="1">
    <citation type="submission" date="2020-06" db="EMBL/GenBank/DDBJ databases">
        <authorList>
            <consortium name="Plant Systems Biology data submission"/>
        </authorList>
    </citation>
    <scope>NUCLEOTIDE SEQUENCE</scope>
    <source>
        <strain evidence="10">D6</strain>
    </source>
</reference>
<dbReference type="Gene3D" id="1.20.1250.20">
    <property type="entry name" value="MFS general substrate transporter like domains"/>
    <property type="match status" value="1"/>
</dbReference>
<dbReference type="PANTHER" id="PTHR20772:SF2">
    <property type="entry name" value="PROTEIN FMP42"/>
    <property type="match status" value="1"/>
</dbReference>
<keyword evidence="3" id="KW-0813">Transport</keyword>
<feature type="transmembrane region" description="Helical" evidence="9">
    <location>
        <begin position="433"/>
        <end position="453"/>
    </location>
</feature>
<keyword evidence="4 9" id="KW-0812">Transmembrane</keyword>
<evidence type="ECO:0000256" key="3">
    <source>
        <dbReference type="ARBA" id="ARBA00022448"/>
    </source>
</evidence>
<feature type="transmembrane region" description="Helical" evidence="9">
    <location>
        <begin position="380"/>
        <end position="398"/>
    </location>
</feature>
<organism evidence="10 11">
    <name type="scientific">Seminavis robusta</name>
    <dbReference type="NCBI Taxonomy" id="568900"/>
    <lineage>
        <taxon>Eukaryota</taxon>
        <taxon>Sar</taxon>
        <taxon>Stramenopiles</taxon>
        <taxon>Ochrophyta</taxon>
        <taxon>Bacillariophyta</taxon>
        <taxon>Bacillariophyceae</taxon>
        <taxon>Bacillariophycidae</taxon>
        <taxon>Naviculales</taxon>
        <taxon>Naviculaceae</taxon>
        <taxon>Seminavis</taxon>
    </lineage>
</organism>
<feature type="transmembrane region" description="Helical" evidence="9">
    <location>
        <begin position="500"/>
        <end position="521"/>
    </location>
</feature>
<dbReference type="GO" id="GO:0022857">
    <property type="term" value="F:transmembrane transporter activity"/>
    <property type="evidence" value="ECO:0007669"/>
    <property type="project" value="InterPro"/>
</dbReference>
<protein>
    <submittedName>
        <fullName evidence="10">Major Facilitator Superfamily</fullName>
    </submittedName>
</protein>